<dbReference type="EMBL" id="PUBV01000001">
    <property type="protein sequence ID" value="PWB09774.1"/>
    <property type="molecule type" value="Genomic_DNA"/>
</dbReference>
<evidence type="ECO:0000256" key="1">
    <source>
        <dbReference type="SAM" id="Phobius"/>
    </source>
</evidence>
<comment type="caution">
    <text evidence="2">The sequence shown here is derived from an EMBL/GenBank/DDBJ whole genome shotgun (WGS) entry which is preliminary data.</text>
</comment>
<feature type="transmembrane region" description="Helical" evidence="1">
    <location>
        <begin position="34"/>
        <end position="67"/>
    </location>
</feature>
<dbReference type="GeneID" id="93424296"/>
<keyword evidence="1" id="KW-0812">Transmembrane</keyword>
<evidence type="ECO:0000313" key="2">
    <source>
        <dbReference type="EMBL" id="PWB09774.1"/>
    </source>
</evidence>
<proteinExistence type="predicted"/>
<protein>
    <submittedName>
        <fullName evidence="2">Phage holin family protein</fullName>
    </submittedName>
</protein>
<dbReference type="AlphaFoldDB" id="A0A2V1J2N1"/>
<dbReference type="RefSeq" id="WP_107034826.1">
    <property type="nucleotide sequence ID" value="NZ_CAOLHR010000015.1"/>
</dbReference>
<reference evidence="3" key="1">
    <citation type="submission" date="2018-02" db="EMBL/GenBank/DDBJ databases">
        <authorList>
            <person name="Clavel T."/>
            <person name="Strowig T."/>
        </authorList>
    </citation>
    <scope>NUCLEOTIDE SEQUENCE [LARGE SCALE GENOMIC DNA]</scope>
    <source>
        <strain evidence="3">DSM 100764</strain>
    </source>
</reference>
<dbReference type="Pfam" id="PF07332">
    <property type="entry name" value="Phage_holin_3_6"/>
    <property type="match status" value="1"/>
</dbReference>
<accession>A0A2V1J2N1</accession>
<evidence type="ECO:0000313" key="3">
    <source>
        <dbReference type="Proteomes" id="UP000244925"/>
    </source>
</evidence>
<dbReference type="InterPro" id="IPR009937">
    <property type="entry name" value="Phage_holin_3_6"/>
</dbReference>
<gene>
    <name evidence="2" type="ORF">C5O25_00785</name>
</gene>
<dbReference type="Proteomes" id="UP000244925">
    <property type="component" value="Unassembled WGS sequence"/>
</dbReference>
<keyword evidence="1" id="KW-1133">Transmembrane helix</keyword>
<organism evidence="2 3">
    <name type="scientific">Paramuribaculum intestinale</name>
    <dbReference type="NCBI Taxonomy" id="2094151"/>
    <lineage>
        <taxon>Bacteria</taxon>
        <taxon>Pseudomonadati</taxon>
        <taxon>Bacteroidota</taxon>
        <taxon>Bacteroidia</taxon>
        <taxon>Bacteroidales</taxon>
        <taxon>Muribaculaceae</taxon>
        <taxon>Paramuribaculum</taxon>
    </lineage>
</organism>
<keyword evidence="3" id="KW-1185">Reference proteome</keyword>
<name>A0A2V1J2N1_9BACT</name>
<sequence length="112" mass="12422">MNESDNNYNRLWQQAKSLFVNGLEYAKLTAAEKLTMLITGLAVAAGAFVLGIIFLFFLTIAIAHWIAPSIGLGWAYALMGVFYLALVVLLIVLCKPLIMNPVARFISRLFLK</sequence>
<keyword evidence="1" id="KW-0472">Membrane</keyword>
<feature type="transmembrane region" description="Helical" evidence="1">
    <location>
        <begin position="73"/>
        <end position="98"/>
    </location>
</feature>